<reference evidence="1 2" key="1">
    <citation type="journal article" date="2010" name="Nature">
        <title>Genome sequence of the palaeopolyploid soybean.</title>
        <authorList>
            <person name="Schmutz J."/>
            <person name="Cannon S.B."/>
            <person name="Schlueter J."/>
            <person name="Ma J."/>
            <person name="Mitros T."/>
            <person name="Nelson W."/>
            <person name="Hyten D.L."/>
            <person name="Song Q."/>
            <person name="Thelen J.J."/>
            <person name="Cheng J."/>
            <person name="Xu D."/>
            <person name="Hellsten U."/>
            <person name="May G.D."/>
            <person name="Yu Y."/>
            <person name="Sakurai T."/>
            <person name="Umezawa T."/>
            <person name="Bhattacharyya M.K."/>
            <person name="Sandhu D."/>
            <person name="Valliyodan B."/>
            <person name="Lindquist E."/>
            <person name="Peto M."/>
            <person name="Grant D."/>
            <person name="Shu S."/>
            <person name="Goodstein D."/>
            <person name="Barry K."/>
            <person name="Futrell-Griggs M."/>
            <person name="Abernathy B."/>
            <person name="Du J."/>
            <person name="Tian Z."/>
            <person name="Zhu L."/>
            <person name="Gill N."/>
            <person name="Joshi T."/>
            <person name="Libault M."/>
            <person name="Sethuraman A."/>
            <person name="Zhang X.-C."/>
            <person name="Shinozaki K."/>
            <person name="Nguyen H.T."/>
            <person name="Wing R.A."/>
            <person name="Cregan P."/>
            <person name="Specht J."/>
            <person name="Grimwood J."/>
            <person name="Rokhsar D."/>
            <person name="Stacey G."/>
            <person name="Shoemaker R.C."/>
            <person name="Jackson S.A."/>
        </authorList>
    </citation>
    <scope>NUCLEOTIDE SEQUENCE [LARGE SCALE GENOMIC DNA]</scope>
    <source>
        <strain evidence="2">cv. Williams 82</strain>
        <tissue evidence="1">Callus</tissue>
    </source>
</reference>
<name>K7M6H7_SOYBN</name>
<evidence type="ECO:0000313" key="1">
    <source>
        <dbReference type="EMBL" id="KRH16078.1"/>
    </source>
</evidence>
<proteinExistence type="predicted"/>
<gene>
    <name evidence="1" type="ORF">GLYMA_14G130600</name>
</gene>
<accession>K7M6H7</accession>
<organism evidence="2">
    <name type="scientific">Glycine max</name>
    <name type="common">Soybean</name>
    <name type="synonym">Glycine hispida</name>
    <dbReference type="NCBI Taxonomy" id="3847"/>
    <lineage>
        <taxon>Eukaryota</taxon>
        <taxon>Viridiplantae</taxon>
        <taxon>Streptophyta</taxon>
        <taxon>Embryophyta</taxon>
        <taxon>Tracheophyta</taxon>
        <taxon>Spermatophyta</taxon>
        <taxon>Magnoliopsida</taxon>
        <taxon>eudicotyledons</taxon>
        <taxon>Gunneridae</taxon>
        <taxon>Pentapetalae</taxon>
        <taxon>rosids</taxon>
        <taxon>fabids</taxon>
        <taxon>Fabales</taxon>
        <taxon>Fabaceae</taxon>
        <taxon>Papilionoideae</taxon>
        <taxon>50 kb inversion clade</taxon>
        <taxon>NPAAA clade</taxon>
        <taxon>indigoferoid/millettioid clade</taxon>
        <taxon>Phaseoleae</taxon>
        <taxon>Glycine</taxon>
        <taxon>Glycine subgen. Soja</taxon>
    </lineage>
</organism>
<sequence length="70" mass="8019">MSHEYSVLSVPTFPSFFFQPLLCLGWYRSDNPAALLTWIMISFLNIDNLVPWSSVNILFGSEHTVHCQVT</sequence>
<dbReference type="EnsemblPlants" id="KRH16078">
    <property type="protein sequence ID" value="KRH16078"/>
    <property type="gene ID" value="GLYMA_14G130600"/>
</dbReference>
<dbReference type="Proteomes" id="UP000008827">
    <property type="component" value="Chromosome 14"/>
</dbReference>
<keyword evidence="3" id="KW-1185">Reference proteome</keyword>
<dbReference type="InParanoid" id="K7M6H7"/>
<dbReference type="HOGENOM" id="CLU_2762854_0_0_1"/>
<protein>
    <submittedName>
        <fullName evidence="1 2">Uncharacterized protein</fullName>
    </submittedName>
</protein>
<dbReference type="EMBL" id="CM000847">
    <property type="protein sequence ID" value="KRH16078.1"/>
    <property type="molecule type" value="Genomic_DNA"/>
</dbReference>
<dbReference type="Gramene" id="KRH16078">
    <property type="protein sequence ID" value="KRH16078"/>
    <property type="gene ID" value="GLYMA_14G130600"/>
</dbReference>
<evidence type="ECO:0000313" key="3">
    <source>
        <dbReference type="Proteomes" id="UP000008827"/>
    </source>
</evidence>
<reference evidence="2" key="2">
    <citation type="submission" date="2018-02" db="UniProtKB">
        <authorList>
            <consortium name="EnsemblPlants"/>
        </authorList>
    </citation>
    <scope>IDENTIFICATION</scope>
    <source>
        <strain evidence="2">Williams 82</strain>
    </source>
</reference>
<dbReference type="AlphaFoldDB" id="K7M6H7"/>
<dbReference type="PaxDb" id="3847-GLYMA14G16704.1"/>
<evidence type="ECO:0000313" key="2">
    <source>
        <dbReference type="EnsemblPlants" id="KRH16078"/>
    </source>
</evidence>
<reference evidence="1" key="3">
    <citation type="submission" date="2018-07" db="EMBL/GenBank/DDBJ databases">
        <title>WGS assembly of Glycine max.</title>
        <authorList>
            <person name="Schmutz J."/>
            <person name="Cannon S."/>
            <person name="Schlueter J."/>
            <person name="Ma J."/>
            <person name="Mitros T."/>
            <person name="Nelson W."/>
            <person name="Hyten D."/>
            <person name="Song Q."/>
            <person name="Thelen J."/>
            <person name="Cheng J."/>
            <person name="Xu D."/>
            <person name="Hellsten U."/>
            <person name="May G."/>
            <person name="Yu Y."/>
            <person name="Sakurai T."/>
            <person name="Umezawa T."/>
            <person name="Bhattacharyya M."/>
            <person name="Sandhu D."/>
            <person name="Valliyodan B."/>
            <person name="Lindquist E."/>
            <person name="Peto M."/>
            <person name="Grant D."/>
            <person name="Shu S."/>
            <person name="Goodstein D."/>
            <person name="Barry K."/>
            <person name="Futrell-Griggs M."/>
            <person name="Abernathy B."/>
            <person name="Du J."/>
            <person name="Tian Z."/>
            <person name="Zhu L."/>
            <person name="Gill N."/>
            <person name="Joshi T."/>
            <person name="Libault M."/>
            <person name="Sethuraman A."/>
            <person name="Zhang X."/>
            <person name="Shinozaki K."/>
            <person name="Nguyen H."/>
            <person name="Wing R."/>
            <person name="Cregan P."/>
            <person name="Specht J."/>
            <person name="Grimwood J."/>
            <person name="Rokhsar D."/>
            <person name="Stacey G."/>
            <person name="Shoemaker R."/>
            <person name="Jackson S."/>
        </authorList>
    </citation>
    <scope>NUCLEOTIDE SEQUENCE</scope>
    <source>
        <tissue evidence="1">Callus</tissue>
    </source>
</reference>